<evidence type="ECO:0000313" key="3">
    <source>
        <dbReference type="Proteomes" id="UP000177913"/>
    </source>
</evidence>
<organism evidence="2 3">
    <name type="scientific">Candidatus Roizmanbacteria bacterium RIFCSPHIGHO2_02_FULL_38_11</name>
    <dbReference type="NCBI Taxonomy" id="1802039"/>
    <lineage>
        <taxon>Bacteria</taxon>
        <taxon>Candidatus Roizmaniibacteriota</taxon>
    </lineage>
</organism>
<accession>A0A1F7H0P1</accession>
<sequence>MAKESTPIRKSSEHRLSLAQERFKNLARFITTKAVPAIAAAALALSLQGEGTAASPTPQSPEGKRLTMDFFTPDDHQNQFYYADGPLVNPTDGLSEFMVGRYAVELILPESTGEVDPNQENWTATQIQNVYEETNTGFNWWPKFEPRANLSFVIESPKVVHTKYEPINHPAFSAAEDIWLNDILTNMGHTENIPLNQKIIDEATALRDRNGADQAILVVVVNSEIDPDGSFTNFISGHTWYHKSLIVMTTDNDGFGLENLDEVTAHEAGHALGGAPDQGKDHLCEKLSPSYTKDKNGNSELPPGCETDLPSIMRSDVEGAYRGNHLDPFARVHIGWGDKKADGINADGILDSAGTYQYSYTTTQTANDTTFTGTITNTAWPPPAGWTDPVNFNFISAVTASEIFTGQEFQVQAVDGAFDSQREDFNVTVSGNAKLVKLCFMGHFGGTRCEIILDKARHQYLPVIRK</sequence>
<dbReference type="AlphaFoldDB" id="A0A1F7H0P1"/>
<dbReference type="SUPFAM" id="SSF55486">
    <property type="entry name" value="Metalloproteases ('zincins'), catalytic domain"/>
    <property type="match status" value="1"/>
</dbReference>
<evidence type="ECO:0000256" key="1">
    <source>
        <dbReference type="SAM" id="MobiDB-lite"/>
    </source>
</evidence>
<gene>
    <name evidence="2" type="ORF">A3C25_02700</name>
</gene>
<reference evidence="2 3" key="1">
    <citation type="journal article" date="2016" name="Nat. Commun.">
        <title>Thousands of microbial genomes shed light on interconnected biogeochemical processes in an aquifer system.</title>
        <authorList>
            <person name="Anantharaman K."/>
            <person name="Brown C.T."/>
            <person name="Hug L.A."/>
            <person name="Sharon I."/>
            <person name="Castelle C.J."/>
            <person name="Probst A.J."/>
            <person name="Thomas B.C."/>
            <person name="Singh A."/>
            <person name="Wilkins M.J."/>
            <person name="Karaoz U."/>
            <person name="Brodie E.L."/>
            <person name="Williams K.H."/>
            <person name="Hubbard S.S."/>
            <person name="Banfield J.F."/>
        </authorList>
    </citation>
    <scope>NUCLEOTIDE SEQUENCE [LARGE SCALE GENOMIC DNA]</scope>
</reference>
<name>A0A1F7H0P1_9BACT</name>
<feature type="region of interest" description="Disordered" evidence="1">
    <location>
        <begin position="290"/>
        <end position="309"/>
    </location>
</feature>
<comment type="caution">
    <text evidence="2">The sequence shown here is derived from an EMBL/GenBank/DDBJ whole genome shotgun (WGS) entry which is preliminary data.</text>
</comment>
<evidence type="ECO:0000313" key="2">
    <source>
        <dbReference type="EMBL" id="OGK24957.1"/>
    </source>
</evidence>
<protein>
    <submittedName>
        <fullName evidence="2">Uncharacterized protein</fullName>
    </submittedName>
</protein>
<dbReference type="Proteomes" id="UP000177913">
    <property type="component" value="Unassembled WGS sequence"/>
</dbReference>
<dbReference type="EMBL" id="MFZO01000021">
    <property type="protein sequence ID" value="OGK24957.1"/>
    <property type="molecule type" value="Genomic_DNA"/>
</dbReference>
<proteinExistence type="predicted"/>